<reference evidence="1 2" key="1">
    <citation type="submission" date="2018-12" db="EMBL/GenBank/DDBJ databases">
        <authorList>
            <consortium name="Pathogen Informatics"/>
        </authorList>
    </citation>
    <scope>NUCLEOTIDE SEQUENCE [LARGE SCALE GENOMIC DNA]</scope>
    <source>
        <strain evidence="1 2">NCTC6754</strain>
    </source>
</reference>
<keyword evidence="1" id="KW-0472">Membrane</keyword>
<accession>A0A3S4K7M8</accession>
<gene>
    <name evidence="1" type="ORF">NCTC6754_03741</name>
</gene>
<protein>
    <submittedName>
        <fullName evidence="1">Transmembrane transport protein</fullName>
    </submittedName>
</protein>
<organism evidence="1 2">
    <name type="scientific">Salmonella enterica I</name>
    <dbReference type="NCBI Taxonomy" id="59201"/>
    <lineage>
        <taxon>Bacteria</taxon>
        <taxon>Pseudomonadati</taxon>
        <taxon>Pseudomonadota</taxon>
        <taxon>Gammaproteobacteria</taxon>
        <taxon>Enterobacterales</taxon>
        <taxon>Enterobacteriaceae</taxon>
        <taxon>Salmonella</taxon>
    </lineage>
</organism>
<dbReference type="Proteomes" id="UP000269208">
    <property type="component" value="Chromosome"/>
</dbReference>
<dbReference type="EMBL" id="LR134190">
    <property type="protein sequence ID" value="VEB55258.1"/>
    <property type="molecule type" value="Genomic_DNA"/>
</dbReference>
<proteinExistence type="predicted"/>
<dbReference type="AlphaFoldDB" id="A0A3S4K7M8"/>
<evidence type="ECO:0000313" key="2">
    <source>
        <dbReference type="Proteomes" id="UP000269208"/>
    </source>
</evidence>
<keyword evidence="1" id="KW-0812">Transmembrane</keyword>
<name>A0A3S4K7M8_SALET</name>
<evidence type="ECO:0000313" key="1">
    <source>
        <dbReference type="EMBL" id="VEB55258.1"/>
    </source>
</evidence>
<sequence>MAFLVLDLTVQGVHITNQTVIYRLHPDARNRLTAGYMTSYFIGWRRGVADFPPPPGNMPAGPAFVWRVSR</sequence>